<dbReference type="PANTHER" id="PTHR47053:SF1">
    <property type="entry name" value="MUREIN DD-ENDOPEPTIDASE MEPH-RELATED"/>
    <property type="match status" value="1"/>
</dbReference>
<feature type="compositionally biased region" description="Low complexity" evidence="5">
    <location>
        <begin position="344"/>
        <end position="355"/>
    </location>
</feature>
<dbReference type="EMBL" id="DVND01000062">
    <property type="protein sequence ID" value="HIU48200.1"/>
    <property type="molecule type" value="Genomic_DNA"/>
</dbReference>
<dbReference type="InterPro" id="IPR038765">
    <property type="entry name" value="Papain-like_cys_pep_sf"/>
</dbReference>
<feature type="chain" id="PRO_5039249464" evidence="6">
    <location>
        <begin position="22"/>
        <end position="492"/>
    </location>
</feature>
<keyword evidence="3" id="KW-0378">Hydrolase</keyword>
<feature type="domain" description="NlpC/P60" evidence="8">
    <location>
        <begin position="371"/>
        <end position="492"/>
    </location>
</feature>
<accession>A0A9D1S5Z0</accession>
<dbReference type="PROSITE" id="PS51935">
    <property type="entry name" value="NLPC_P60"/>
    <property type="match status" value="1"/>
</dbReference>
<dbReference type="Pfam" id="PF08239">
    <property type="entry name" value="SH3_3"/>
    <property type="match status" value="2"/>
</dbReference>
<dbReference type="AlphaFoldDB" id="A0A9D1S5Z0"/>
<sequence>MRNLKHTIAAFTAVAMVGSLAVTQAADYQAVQANKLEEQQNQPAAEVEHKTSNAPEMRLQDFGFGKYERGGMADYITYEAEKMPFVPKMGYVVSADGAAIRREADLGAEVLATLNCADQITVVDEDDTWYTVAYNAETAYIPKELVSFEYQDAKDVLLANYMYETGTVAVDADFLNVRSGASAEGTQIIDQIEPGTPVVVVERAGDGWMKVFYGQDYQIGYVLSDYVALEDMVSREEANAVRSQRIDEIAKAATVHSDGAQVNVFYMPNGEAEVLGTLGDGAACQVISKGSNWTKIAYGENKTDGYVQSSYIVTEEEATAARKAAEEQAKKQEVAQVSQAQGNTAKSTQTSAAKAKSSDAEKTTAESSKSSATGQAIVNQAAKYIGTPYVYGGTSPSGFDCSGLVQYVCRKVGISVNRSSRAQYSNGVAVSRSNLQPGDLVFFSNGGAISHVAIYAGNGQVIHSPKPGKTVTYASLDTLASYSKYVGARRVV</sequence>
<proteinExistence type="inferred from homology"/>
<dbReference type="InterPro" id="IPR000064">
    <property type="entry name" value="NLP_P60_dom"/>
</dbReference>
<feature type="domain" description="SH3b" evidence="7">
    <location>
        <begin position="88"/>
        <end position="150"/>
    </location>
</feature>
<evidence type="ECO:0000256" key="1">
    <source>
        <dbReference type="ARBA" id="ARBA00007074"/>
    </source>
</evidence>
<keyword evidence="6" id="KW-0732">Signal</keyword>
<keyword evidence="2" id="KW-0645">Protease</keyword>
<dbReference type="InterPro" id="IPR003646">
    <property type="entry name" value="SH3-like_bac-type"/>
</dbReference>
<evidence type="ECO:0000259" key="7">
    <source>
        <dbReference type="PROSITE" id="PS51781"/>
    </source>
</evidence>
<dbReference type="GO" id="GO:0008234">
    <property type="term" value="F:cysteine-type peptidase activity"/>
    <property type="evidence" value="ECO:0007669"/>
    <property type="project" value="UniProtKB-KW"/>
</dbReference>
<reference evidence="9" key="1">
    <citation type="submission" date="2020-10" db="EMBL/GenBank/DDBJ databases">
        <authorList>
            <person name="Gilroy R."/>
        </authorList>
    </citation>
    <scope>NUCLEOTIDE SEQUENCE</scope>
    <source>
        <strain evidence="9">ChiSjej4B22-9803</strain>
    </source>
</reference>
<gene>
    <name evidence="9" type="ORF">IAB04_02425</name>
</gene>
<dbReference type="InterPro" id="IPR051202">
    <property type="entry name" value="Peptidase_C40"/>
</dbReference>
<dbReference type="Gene3D" id="2.30.30.40">
    <property type="entry name" value="SH3 Domains"/>
    <property type="match status" value="2"/>
</dbReference>
<comment type="similarity">
    <text evidence="1">Belongs to the peptidase C40 family.</text>
</comment>
<dbReference type="SUPFAM" id="SSF54001">
    <property type="entry name" value="Cysteine proteinases"/>
    <property type="match status" value="1"/>
</dbReference>
<dbReference type="PANTHER" id="PTHR47053">
    <property type="entry name" value="MUREIN DD-ENDOPEPTIDASE MEPH-RELATED"/>
    <property type="match status" value="1"/>
</dbReference>
<feature type="domain" description="SH3b" evidence="7">
    <location>
        <begin position="163"/>
        <end position="231"/>
    </location>
</feature>
<dbReference type="Pfam" id="PF00877">
    <property type="entry name" value="NLPC_P60"/>
    <property type="match status" value="1"/>
</dbReference>
<protein>
    <submittedName>
        <fullName evidence="9">C40 family peptidase</fullName>
    </submittedName>
</protein>
<keyword evidence="4" id="KW-0788">Thiol protease</keyword>
<evidence type="ECO:0000256" key="2">
    <source>
        <dbReference type="ARBA" id="ARBA00022670"/>
    </source>
</evidence>
<name>A0A9D1S5Z0_9FIRM</name>
<feature type="signal peptide" evidence="6">
    <location>
        <begin position="1"/>
        <end position="21"/>
    </location>
</feature>
<evidence type="ECO:0000256" key="4">
    <source>
        <dbReference type="ARBA" id="ARBA00022807"/>
    </source>
</evidence>
<evidence type="ECO:0000313" key="9">
    <source>
        <dbReference type="EMBL" id="HIU48200.1"/>
    </source>
</evidence>
<organism evidence="9 10">
    <name type="scientific">Candidatus Avimonoglobus intestinipullorum</name>
    <dbReference type="NCBI Taxonomy" id="2840699"/>
    <lineage>
        <taxon>Bacteria</taxon>
        <taxon>Bacillati</taxon>
        <taxon>Bacillota</taxon>
        <taxon>Clostridia</taxon>
        <taxon>Eubacteriales</taxon>
        <taxon>Candidatus Avimonoglobus</taxon>
    </lineage>
</organism>
<dbReference type="Proteomes" id="UP000824111">
    <property type="component" value="Unassembled WGS sequence"/>
</dbReference>
<dbReference type="GO" id="GO:0006508">
    <property type="term" value="P:proteolysis"/>
    <property type="evidence" value="ECO:0007669"/>
    <property type="project" value="UniProtKB-KW"/>
</dbReference>
<feature type="region of interest" description="Disordered" evidence="5">
    <location>
        <begin position="334"/>
        <end position="372"/>
    </location>
</feature>
<dbReference type="SMART" id="SM00287">
    <property type="entry name" value="SH3b"/>
    <property type="match status" value="3"/>
</dbReference>
<evidence type="ECO:0000256" key="6">
    <source>
        <dbReference type="SAM" id="SignalP"/>
    </source>
</evidence>
<evidence type="ECO:0000313" key="10">
    <source>
        <dbReference type="Proteomes" id="UP000824111"/>
    </source>
</evidence>
<evidence type="ECO:0000256" key="5">
    <source>
        <dbReference type="SAM" id="MobiDB-lite"/>
    </source>
</evidence>
<evidence type="ECO:0000259" key="8">
    <source>
        <dbReference type="PROSITE" id="PS51935"/>
    </source>
</evidence>
<dbReference type="PROSITE" id="PS51781">
    <property type="entry name" value="SH3B"/>
    <property type="match status" value="2"/>
</dbReference>
<dbReference type="Gene3D" id="3.90.1720.10">
    <property type="entry name" value="endopeptidase domain like (from Nostoc punctiforme)"/>
    <property type="match status" value="1"/>
</dbReference>
<evidence type="ECO:0000256" key="3">
    <source>
        <dbReference type="ARBA" id="ARBA00022801"/>
    </source>
</evidence>
<comment type="caution">
    <text evidence="9">The sequence shown here is derived from an EMBL/GenBank/DDBJ whole genome shotgun (WGS) entry which is preliminary data.</text>
</comment>
<reference evidence="9" key="2">
    <citation type="journal article" date="2021" name="PeerJ">
        <title>Extensive microbial diversity within the chicken gut microbiome revealed by metagenomics and culture.</title>
        <authorList>
            <person name="Gilroy R."/>
            <person name="Ravi A."/>
            <person name="Getino M."/>
            <person name="Pursley I."/>
            <person name="Horton D.L."/>
            <person name="Alikhan N.F."/>
            <person name="Baker D."/>
            <person name="Gharbi K."/>
            <person name="Hall N."/>
            <person name="Watson M."/>
            <person name="Adriaenssens E.M."/>
            <person name="Foster-Nyarko E."/>
            <person name="Jarju S."/>
            <person name="Secka A."/>
            <person name="Antonio M."/>
            <person name="Oren A."/>
            <person name="Chaudhuri R.R."/>
            <person name="La Ragione R."/>
            <person name="Hildebrand F."/>
            <person name="Pallen M.J."/>
        </authorList>
    </citation>
    <scope>NUCLEOTIDE SEQUENCE</scope>
    <source>
        <strain evidence="9">ChiSjej4B22-9803</strain>
    </source>
</reference>